<keyword evidence="4" id="KW-0808">Transferase</keyword>
<dbReference type="EMBL" id="FPAG01000008">
    <property type="protein sequence ID" value="SFT06658.1"/>
    <property type="molecule type" value="Genomic_DNA"/>
</dbReference>
<dbReference type="GO" id="GO:0032259">
    <property type="term" value="P:methylation"/>
    <property type="evidence" value="ECO:0007669"/>
    <property type="project" value="UniProtKB-KW"/>
</dbReference>
<feature type="domain" description="AprA winged helix" evidence="3">
    <location>
        <begin position="167"/>
        <end position="261"/>
    </location>
</feature>
<dbReference type="Pfam" id="PF23589">
    <property type="entry name" value="WHD_AprA"/>
    <property type="match status" value="1"/>
</dbReference>
<proteinExistence type="predicted"/>
<keyword evidence="4" id="KW-0489">Methyltransferase</keyword>
<dbReference type="GO" id="GO:0008168">
    <property type="term" value="F:methyltransferase activity"/>
    <property type="evidence" value="ECO:0007669"/>
    <property type="project" value="UniProtKB-KW"/>
</dbReference>
<evidence type="ECO:0000259" key="3">
    <source>
        <dbReference type="Pfam" id="PF23589"/>
    </source>
</evidence>
<sequence>MINRMLTKQQKQSYRAELFKHLDGIVTAPTVTSLYENKVIEFLSKLKDPVEINEISSKFNTNPGYLNVALRILSSQGWLNYKVDNKKNTITLSRNNNTVKLNEFAHLYIPVKNFLKKTEKTGLAALNKEIVNTLIQNFTEFQKAGSEFENINPSNQKVYYQILKHLEGMIVGPLIVILGQGGMFHKYFMEASFKPEEYHKEAKIFEEALNILTKLSWFSKINDTYSFTEKGLFFAKRASAYGVTVSYIPTLRNLDQLIFGDHLPLRTLEPNKPEPHVYREMNVWGSGGAHAIYFKKIDEIILSIFNKEPVAEQPKGILDMGCGNGAFLIHLYNLIEKQTLRGKNLDEYPLFLIGADYNQAALKVTRANMIQADIWAKVIWGDISDPIQLEQTLKNDYNIKLKELLNVRTFLDHNRIWKQPKEEPTFISKSTGAFAFKGKTLNNNEVEQNLTEHLSLWKPYVEKFGLLVIELHTTPPDLTARNLGKTAATAYDATHGYSDQYIVEIDVFEQAAERAGLYINKESFAKFPDSELATISICLLKGS</sequence>
<dbReference type="Gene3D" id="3.40.50.150">
    <property type="entry name" value="Vaccinia Virus protein VP39"/>
    <property type="match status" value="1"/>
</dbReference>
<reference evidence="4 5" key="1">
    <citation type="submission" date="2016-10" db="EMBL/GenBank/DDBJ databases">
        <authorList>
            <person name="de Groot N.N."/>
        </authorList>
    </citation>
    <scope>NUCLEOTIDE SEQUENCE [LARGE SCALE GENOMIC DNA]</scope>
    <source>
        <strain evidence="4 5">CGMCC 1.6114</strain>
    </source>
</reference>
<dbReference type="InterPro" id="IPR029063">
    <property type="entry name" value="SAM-dependent_MTases_sf"/>
</dbReference>
<protein>
    <submittedName>
        <fullName evidence="4">N-6 DNA Methylase</fullName>
    </submittedName>
</protein>
<evidence type="ECO:0000259" key="1">
    <source>
        <dbReference type="Pfam" id="PF23525"/>
    </source>
</evidence>
<dbReference type="AlphaFoldDB" id="A0A1I6UYY0"/>
<name>A0A1I6UYY0_9FLAO</name>
<dbReference type="InterPro" id="IPR056394">
    <property type="entry name" value="AprA-like_N"/>
</dbReference>
<dbReference type="Pfam" id="PF23525">
    <property type="entry name" value="Methyltransf_36"/>
    <property type="match status" value="1"/>
</dbReference>
<feature type="domain" description="AprA-like N-terminal" evidence="2">
    <location>
        <begin position="14"/>
        <end position="81"/>
    </location>
</feature>
<feature type="domain" description="AprA-like MT2-like" evidence="1">
    <location>
        <begin position="274"/>
        <end position="537"/>
    </location>
</feature>
<evidence type="ECO:0000259" key="2">
    <source>
        <dbReference type="Pfam" id="PF23526"/>
    </source>
</evidence>
<accession>A0A1I6UYY0</accession>
<organism evidence="4 5">
    <name type="scientific">Zhouia amylolytica</name>
    <dbReference type="NCBI Taxonomy" id="376730"/>
    <lineage>
        <taxon>Bacteria</taxon>
        <taxon>Pseudomonadati</taxon>
        <taxon>Bacteroidota</taxon>
        <taxon>Flavobacteriia</taxon>
        <taxon>Flavobacteriales</taxon>
        <taxon>Flavobacteriaceae</taxon>
        <taxon>Zhouia</taxon>
    </lineage>
</organism>
<dbReference type="SUPFAM" id="SSF53335">
    <property type="entry name" value="S-adenosyl-L-methionine-dependent methyltransferases"/>
    <property type="match status" value="1"/>
</dbReference>
<gene>
    <name evidence="4" type="ORF">SAMN04487906_2734</name>
</gene>
<evidence type="ECO:0000313" key="4">
    <source>
        <dbReference type="EMBL" id="SFT06658.1"/>
    </source>
</evidence>
<dbReference type="InterPro" id="IPR056393">
    <property type="entry name" value="AprA-like_MT2"/>
</dbReference>
<dbReference type="InterPro" id="IPR056395">
    <property type="entry name" value="WH_AprA"/>
</dbReference>
<dbReference type="Pfam" id="PF23526">
    <property type="entry name" value="AprA_N"/>
    <property type="match status" value="1"/>
</dbReference>
<dbReference type="Proteomes" id="UP000183209">
    <property type="component" value="Unassembled WGS sequence"/>
</dbReference>
<evidence type="ECO:0000313" key="5">
    <source>
        <dbReference type="Proteomes" id="UP000183209"/>
    </source>
</evidence>